<gene>
    <name evidence="1" type="ORF">Pla52o_57820</name>
</gene>
<dbReference type="EMBL" id="SJPT01000021">
    <property type="protein sequence ID" value="TWU10078.1"/>
    <property type="molecule type" value="Genomic_DNA"/>
</dbReference>
<organism evidence="1 2">
    <name type="scientific">Novipirellula galeiformis</name>
    <dbReference type="NCBI Taxonomy" id="2528004"/>
    <lineage>
        <taxon>Bacteria</taxon>
        <taxon>Pseudomonadati</taxon>
        <taxon>Planctomycetota</taxon>
        <taxon>Planctomycetia</taxon>
        <taxon>Pirellulales</taxon>
        <taxon>Pirellulaceae</taxon>
        <taxon>Novipirellula</taxon>
    </lineage>
</organism>
<reference evidence="1 2" key="1">
    <citation type="submission" date="2019-02" db="EMBL/GenBank/DDBJ databases">
        <title>Deep-cultivation of Planctomycetes and their phenomic and genomic characterization uncovers novel biology.</title>
        <authorList>
            <person name="Wiegand S."/>
            <person name="Jogler M."/>
            <person name="Boedeker C."/>
            <person name="Pinto D."/>
            <person name="Vollmers J."/>
            <person name="Rivas-Marin E."/>
            <person name="Kohn T."/>
            <person name="Peeters S.H."/>
            <person name="Heuer A."/>
            <person name="Rast P."/>
            <person name="Oberbeckmann S."/>
            <person name="Bunk B."/>
            <person name="Jeske O."/>
            <person name="Meyerdierks A."/>
            <person name="Storesund J.E."/>
            <person name="Kallscheuer N."/>
            <person name="Luecker S."/>
            <person name="Lage O.M."/>
            <person name="Pohl T."/>
            <person name="Merkel B.J."/>
            <person name="Hornburger P."/>
            <person name="Mueller R.-W."/>
            <person name="Bruemmer F."/>
            <person name="Labrenz M."/>
            <person name="Spormann A.M."/>
            <person name="Op Den Camp H."/>
            <person name="Overmann J."/>
            <person name="Amann R."/>
            <person name="Jetten M.S.M."/>
            <person name="Mascher T."/>
            <person name="Medema M.H."/>
            <person name="Devos D.P."/>
            <person name="Kaster A.-K."/>
            <person name="Ovreas L."/>
            <person name="Rohde M."/>
            <person name="Galperin M.Y."/>
            <person name="Jogler C."/>
        </authorList>
    </citation>
    <scope>NUCLEOTIDE SEQUENCE [LARGE SCALE GENOMIC DNA]</scope>
    <source>
        <strain evidence="1 2">Pla52o</strain>
    </source>
</reference>
<dbReference type="AlphaFoldDB" id="A0A5C6BDD7"/>
<proteinExistence type="predicted"/>
<dbReference type="OrthoDB" id="370799at2"/>
<accession>A0A5C6BDD7</accession>
<comment type="caution">
    <text evidence="1">The sequence shown here is derived from an EMBL/GenBank/DDBJ whole genome shotgun (WGS) entry which is preliminary data.</text>
</comment>
<keyword evidence="2" id="KW-1185">Reference proteome</keyword>
<sequence>MPHLDSFAEKAFCGFSSELVDAIKGAALPDLGDGSTSNGAGNSALNTLLRDPKLAQAIAAASPLGSQLCTSGLWLLAGDLDRSHEISQGIEEKEGSFWHGIMHRREGDFSNAKYWFRRVGKHPVITQLTERCGDDFRSSEDFVDKCARAVSGSADDRLRCQDIQWQEWQSLMAYSVAI</sequence>
<evidence type="ECO:0000313" key="2">
    <source>
        <dbReference type="Proteomes" id="UP000316304"/>
    </source>
</evidence>
<name>A0A5C6BDD7_9BACT</name>
<dbReference type="RefSeq" id="WP_146597631.1">
    <property type="nucleotide sequence ID" value="NZ_SJPT01000021.1"/>
</dbReference>
<dbReference type="Proteomes" id="UP000316304">
    <property type="component" value="Unassembled WGS sequence"/>
</dbReference>
<evidence type="ECO:0000313" key="1">
    <source>
        <dbReference type="EMBL" id="TWU10078.1"/>
    </source>
</evidence>
<protein>
    <submittedName>
        <fullName evidence="1">Uncharacterized protein</fullName>
    </submittedName>
</protein>